<dbReference type="Pfam" id="PF00072">
    <property type="entry name" value="Response_reg"/>
    <property type="match status" value="1"/>
</dbReference>
<dbReference type="Gene3D" id="3.40.50.2300">
    <property type="match status" value="1"/>
</dbReference>
<protein>
    <submittedName>
        <fullName evidence="4">Response regulator transcription factor</fullName>
    </submittedName>
</protein>
<dbReference type="SUPFAM" id="SSF46894">
    <property type="entry name" value="C-terminal effector domain of the bipartite response regulators"/>
    <property type="match status" value="1"/>
</dbReference>
<evidence type="ECO:0000313" key="4">
    <source>
        <dbReference type="EMBL" id="MDK1684028.1"/>
    </source>
</evidence>
<comment type="caution">
    <text evidence="4">The sequence shown here is derived from an EMBL/GenBank/DDBJ whole genome shotgun (WGS) entry which is preliminary data.</text>
</comment>
<feature type="modified residue" description="4-aspartylphosphate" evidence="2">
    <location>
        <position position="57"/>
    </location>
</feature>
<dbReference type="RefSeq" id="WP_284067085.1">
    <property type="nucleotide sequence ID" value="NZ_JASKNE010000001.1"/>
</dbReference>
<accession>A0AAW6UV63</accession>
<evidence type="ECO:0000313" key="5">
    <source>
        <dbReference type="Proteomes" id="UP001241935"/>
    </source>
</evidence>
<dbReference type="GO" id="GO:0006355">
    <property type="term" value="P:regulation of DNA-templated transcription"/>
    <property type="evidence" value="ECO:0007669"/>
    <property type="project" value="InterPro"/>
</dbReference>
<keyword evidence="2" id="KW-0597">Phosphoprotein</keyword>
<dbReference type="AlphaFoldDB" id="A0AAW6UV63"/>
<keyword evidence="1" id="KW-0238">DNA-binding</keyword>
<sequence>MLPVPILLITDQPTLNMLLERVLIGLGYPAKLILCTDHLAEAEQLLQHHLPNLVLIDLSIDGIATISFIQQLKKIHPDANVMVSLAQHQTPLLFKAIQAGAQGYIFYEHTEAEIVNNIKSILRGGAPIHHVLAQYILSHQLESTQAISTTQLNPPIHLSAIEYEILNFVSTGLNLQQVAEQTSTSLYKIEGTIKSTYRKIAGLKS</sequence>
<reference evidence="4" key="1">
    <citation type="submission" date="2023-04" db="EMBL/GenBank/DDBJ databases">
        <title>The environmental microbiomes in feedlot watering bowls are a reservoir of florfenicol resistance for bovine respiratory disease pathogens.</title>
        <authorList>
            <person name="Kos D.W."/>
            <person name="Ruzzini A.C."/>
            <person name="Schreiner B."/>
            <person name="Jelinski M.D."/>
        </authorList>
    </citation>
    <scope>NUCLEOTIDE SEQUENCE</scope>
    <source>
        <strain evidence="4">WB3</strain>
    </source>
</reference>
<gene>
    <name evidence="4" type="ORF">QOR41_09235</name>
</gene>
<dbReference type="SMART" id="SM00448">
    <property type="entry name" value="REC"/>
    <property type="match status" value="1"/>
</dbReference>
<dbReference type="PANTHER" id="PTHR45566:SF2">
    <property type="entry name" value="NARL SUBFAMILY"/>
    <property type="match status" value="1"/>
</dbReference>
<dbReference type="PROSITE" id="PS50110">
    <property type="entry name" value="RESPONSE_REGULATORY"/>
    <property type="match status" value="1"/>
</dbReference>
<dbReference type="PANTHER" id="PTHR45566">
    <property type="entry name" value="HTH-TYPE TRANSCRIPTIONAL REGULATOR YHJB-RELATED"/>
    <property type="match status" value="1"/>
</dbReference>
<evidence type="ECO:0000256" key="2">
    <source>
        <dbReference type="PROSITE-ProRule" id="PRU00169"/>
    </source>
</evidence>
<dbReference type="EMBL" id="JASKNE010000001">
    <property type="protein sequence ID" value="MDK1684028.1"/>
    <property type="molecule type" value="Genomic_DNA"/>
</dbReference>
<dbReference type="GO" id="GO:0003677">
    <property type="term" value="F:DNA binding"/>
    <property type="evidence" value="ECO:0007669"/>
    <property type="project" value="UniProtKB-KW"/>
</dbReference>
<proteinExistence type="predicted"/>
<dbReference type="InterPro" id="IPR051015">
    <property type="entry name" value="EvgA-like"/>
</dbReference>
<dbReference type="InterPro" id="IPR016032">
    <property type="entry name" value="Sig_transdc_resp-reg_C-effctor"/>
</dbReference>
<dbReference type="SUPFAM" id="SSF52172">
    <property type="entry name" value="CheY-like"/>
    <property type="match status" value="1"/>
</dbReference>
<organism evidence="4 5">
    <name type="scientific">Acinetobacter terrestris</name>
    <dbReference type="NCBI Taxonomy" id="2529843"/>
    <lineage>
        <taxon>Bacteria</taxon>
        <taxon>Pseudomonadati</taxon>
        <taxon>Pseudomonadota</taxon>
        <taxon>Gammaproteobacteria</taxon>
        <taxon>Moraxellales</taxon>
        <taxon>Moraxellaceae</taxon>
        <taxon>Acinetobacter</taxon>
        <taxon>Acinetobacter Taxon 24</taxon>
    </lineage>
</organism>
<dbReference type="GO" id="GO:0000160">
    <property type="term" value="P:phosphorelay signal transduction system"/>
    <property type="evidence" value="ECO:0007669"/>
    <property type="project" value="InterPro"/>
</dbReference>
<evidence type="ECO:0000259" key="3">
    <source>
        <dbReference type="PROSITE" id="PS50110"/>
    </source>
</evidence>
<dbReference type="InterPro" id="IPR001789">
    <property type="entry name" value="Sig_transdc_resp-reg_receiver"/>
</dbReference>
<name>A0AAW6UV63_9GAMM</name>
<dbReference type="InterPro" id="IPR011006">
    <property type="entry name" value="CheY-like_superfamily"/>
</dbReference>
<dbReference type="Proteomes" id="UP001241935">
    <property type="component" value="Unassembled WGS sequence"/>
</dbReference>
<feature type="domain" description="Response regulatory" evidence="3">
    <location>
        <begin position="5"/>
        <end position="122"/>
    </location>
</feature>
<evidence type="ECO:0000256" key="1">
    <source>
        <dbReference type="ARBA" id="ARBA00023125"/>
    </source>
</evidence>